<feature type="domain" description="Histidine kinase" evidence="7">
    <location>
        <begin position="354"/>
        <end position="564"/>
    </location>
</feature>
<dbReference type="PROSITE" id="PS50112">
    <property type="entry name" value="PAS"/>
    <property type="match status" value="1"/>
</dbReference>
<keyword evidence="5" id="KW-0418">Kinase</keyword>
<sequence>MRKTGIDIIGDVRWGTHFCQFYQTKEDLTDILVPYFKTGLESNEFCMWITSKPVTVEEAKGAIKKEVPDFEQYLIRGQIEIIPHTEWYLKDGVFNLQRVLNGWVDKLNRALARGYEGMRITGNTAWLEKNDWRNFAHYEEEIDNVISKYKMMAICSYSLDTCGVYEIIDVVRNHQFALIKREGRLELFESSERRRAKEALRISEEKYRILYETIRDGIVATDMDGRILECNQAYVDMLGYSKDEITKLTYHQLTPEKWHQMEFGIVKELIIGRGYSDEYEKEYRKKDGMVFPISIKVWLMKDEYGKPKGMWGIVRDITERKHAEDELREQRDYLEYFTSQLTAANKELEAFSYSVSHDLRAPLRSINGFCKVLMEDYADKLDAQAKNYLQRVSASSACMGQLIEDLLNLSRITRREMCYKTVNLSAMVRSIANELQEMQPERKVEFIIANGLVTNGDSNLLRIAFKNLLSNAWKFTRNRQQARIEFGITPCNEKSAYFVRDNGVGFDMAYVNKLFGAFQRLHMATEFEGTGIGLAIVQRIIHRHGGHIWAEGKVDKGAVFYFTI</sequence>
<dbReference type="SUPFAM" id="SSF47384">
    <property type="entry name" value="Homodimeric domain of signal transducing histidine kinase"/>
    <property type="match status" value="1"/>
</dbReference>
<organism evidence="10 11">
    <name type="scientific">Candidatus Brocadia sinica JPN1</name>
    <dbReference type="NCBI Taxonomy" id="1197129"/>
    <lineage>
        <taxon>Bacteria</taxon>
        <taxon>Pseudomonadati</taxon>
        <taxon>Planctomycetota</taxon>
        <taxon>Candidatus Brocadiia</taxon>
        <taxon>Candidatus Brocadiales</taxon>
        <taxon>Candidatus Brocadiaceae</taxon>
        <taxon>Candidatus Brocadia</taxon>
    </lineage>
</organism>
<dbReference type="Gene3D" id="3.30.565.10">
    <property type="entry name" value="Histidine kinase-like ATPase, C-terminal domain"/>
    <property type="match status" value="1"/>
</dbReference>
<dbReference type="InterPro" id="IPR003594">
    <property type="entry name" value="HATPase_dom"/>
</dbReference>
<dbReference type="InterPro" id="IPR003661">
    <property type="entry name" value="HisK_dim/P_dom"/>
</dbReference>
<evidence type="ECO:0000259" key="7">
    <source>
        <dbReference type="PROSITE" id="PS50109"/>
    </source>
</evidence>
<feature type="domain" description="PAS" evidence="8">
    <location>
        <begin position="203"/>
        <end position="245"/>
    </location>
</feature>
<dbReference type="PANTHER" id="PTHR42878">
    <property type="entry name" value="TWO-COMPONENT HISTIDINE KINASE"/>
    <property type="match status" value="1"/>
</dbReference>
<dbReference type="Proteomes" id="UP000032309">
    <property type="component" value="Unassembled WGS sequence"/>
</dbReference>
<dbReference type="InterPro" id="IPR000014">
    <property type="entry name" value="PAS"/>
</dbReference>
<evidence type="ECO:0000256" key="4">
    <source>
        <dbReference type="ARBA" id="ARBA00022679"/>
    </source>
</evidence>
<comment type="caution">
    <text evidence="10">The sequence shown here is derived from an EMBL/GenBank/DDBJ whole genome shotgun (WGS) entry which is preliminary data.</text>
</comment>
<dbReference type="SUPFAM" id="SSF55874">
    <property type="entry name" value="ATPase domain of HSP90 chaperone/DNA topoisomerase II/histidine kinase"/>
    <property type="match status" value="1"/>
</dbReference>
<dbReference type="SUPFAM" id="SSF55785">
    <property type="entry name" value="PYP-like sensor domain (PAS domain)"/>
    <property type="match status" value="1"/>
</dbReference>
<dbReference type="Pfam" id="PF02518">
    <property type="entry name" value="HATPase_c"/>
    <property type="match status" value="1"/>
</dbReference>
<dbReference type="EMBL" id="BAFN01000001">
    <property type="protein sequence ID" value="GAN33600.1"/>
    <property type="molecule type" value="Genomic_DNA"/>
</dbReference>
<protein>
    <recommendedName>
        <fullName evidence="2">histidine kinase</fullName>
        <ecNumber evidence="2">2.7.13.3</ecNumber>
    </recommendedName>
</protein>
<dbReference type="PROSITE" id="PS50109">
    <property type="entry name" value="HIS_KIN"/>
    <property type="match status" value="1"/>
</dbReference>
<reference evidence="11" key="1">
    <citation type="journal article" date="2015" name="Genome Announc.">
        <title>Draft Genome Sequence of an Anaerobic Ammonium-Oxidizing Bacterium, "Candidatus Brocadia sinica".</title>
        <authorList>
            <person name="Oshiki M."/>
            <person name="Shinyako-Hata K."/>
            <person name="Satoh H."/>
            <person name="Okabe S."/>
        </authorList>
    </citation>
    <scope>NUCLEOTIDE SEQUENCE [LARGE SCALE GENOMIC DNA]</scope>
    <source>
        <strain evidence="11">JPN1</strain>
    </source>
</reference>
<proteinExistence type="predicted"/>
<feature type="domain" description="PAC" evidence="9">
    <location>
        <begin position="277"/>
        <end position="329"/>
    </location>
</feature>
<keyword evidence="11" id="KW-1185">Reference proteome</keyword>
<dbReference type="CDD" id="cd00082">
    <property type="entry name" value="HisKA"/>
    <property type="match status" value="1"/>
</dbReference>
<evidence type="ECO:0000259" key="8">
    <source>
        <dbReference type="PROSITE" id="PS50112"/>
    </source>
</evidence>
<keyword evidence="4" id="KW-0808">Transferase</keyword>
<dbReference type="InterPro" id="IPR036097">
    <property type="entry name" value="HisK_dim/P_sf"/>
</dbReference>
<evidence type="ECO:0000313" key="11">
    <source>
        <dbReference type="Proteomes" id="UP000032309"/>
    </source>
</evidence>
<dbReference type="InterPro" id="IPR025847">
    <property type="entry name" value="MEDS_domain"/>
</dbReference>
<evidence type="ECO:0000259" key="9">
    <source>
        <dbReference type="PROSITE" id="PS50113"/>
    </source>
</evidence>
<comment type="catalytic activity">
    <reaction evidence="1">
        <text>ATP + protein L-histidine = ADP + protein N-phospho-L-histidine.</text>
        <dbReference type="EC" id="2.7.13.3"/>
    </reaction>
</comment>
<evidence type="ECO:0000256" key="6">
    <source>
        <dbReference type="ARBA" id="ARBA00023136"/>
    </source>
</evidence>
<dbReference type="RefSeq" id="WP_052563667.1">
    <property type="nucleotide sequence ID" value="NZ_BAFN01000001.1"/>
</dbReference>
<dbReference type="Gene3D" id="1.10.287.130">
    <property type="match status" value="1"/>
</dbReference>
<dbReference type="InterPro" id="IPR036890">
    <property type="entry name" value="HATPase_C_sf"/>
</dbReference>
<dbReference type="InterPro" id="IPR050351">
    <property type="entry name" value="BphY/WalK/GraS-like"/>
</dbReference>
<dbReference type="SMART" id="SM00086">
    <property type="entry name" value="PAC"/>
    <property type="match status" value="1"/>
</dbReference>
<dbReference type="InterPro" id="IPR035965">
    <property type="entry name" value="PAS-like_dom_sf"/>
</dbReference>
<name>A0ABQ0JY30_9BACT</name>
<dbReference type="SMART" id="SM00091">
    <property type="entry name" value="PAS"/>
    <property type="match status" value="1"/>
</dbReference>
<dbReference type="Pfam" id="PF13426">
    <property type="entry name" value="PAS_9"/>
    <property type="match status" value="1"/>
</dbReference>
<keyword evidence="3" id="KW-0597">Phosphoprotein</keyword>
<dbReference type="PROSITE" id="PS50113">
    <property type="entry name" value="PAC"/>
    <property type="match status" value="1"/>
</dbReference>
<dbReference type="SMART" id="SM00387">
    <property type="entry name" value="HATPase_c"/>
    <property type="match status" value="1"/>
</dbReference>
<evidence type="ECO:0000256" key="1">
    <source>
        <dbReference type="ARBA" id="ARBA00000085"/>
    </source>
</evidence>
<dbReference type="PANTHER" id="PTHR42878:SF15">
    <property type="entry name" value="BACTERIOPHYTOCHROME"/>
    <property type="match status" value="1"/>
</dbReference>
<dbReference type="CDD" id="cd00130">
    <property type="entry name" value="PAS"/>
    <property type="match status" value="1"/>
</dbReference>
<keyword evidence="6" id="KW-0472">Membrane</keyword>
<dbReference type="EC" id="2.7.13.3" evidence="2"/>
<dbReference type="Pfam" id="PF00512">
    <property type="entry name" value="HisKA"/>
    <property type="match status" value="1"/>
</dbReference>
<evidence type="ECO:0000256" key="2">
    <source>
        <dbReference type="ARBA" id="ARBA00012438"/>
    </source>
</evidence>
<dbReference type="InterPro" id="IPR001610">
    <property type="entry name" value="PAC"/>
</dbReference>
<evidence type="ECO:0000256" key="5">
    <source>
        <dbReference type="ARBA" id="ARBA00022777"/>
    </source>
</evidence>
<dbReference type="InterPro" id="IPR005467">
    <property type="entry name" value="His_kinase_dom"/>
</dbReference>
<dbReference type="SMART" id="SM00388">
    <property type="entry name" value="HisKA"/>
    <property type="match status" value="1"/>
</dbReference>
<gene>
    <name evidence="10" type="ORF">BROSI_A2126</name>
</gene>
<dbReference type="Gene3D" id="3.30.450.20">
    <property type="entry name" value="PAS domain"/>
    <property type="match status" value="1"/>
</dbReference>
<dbReference type="NCBIfam" id="TIGR00229">
    <property type="entry name" value="sensory_box"/>
    <property type="match status" value="1"/>
</dbReference>
<evidence type="ECO:0000313" key="10">
    <source>
        <dbReference type="EMBL" id="GAN33600.1"/>
    </source>
</evidence>
<dbReference type="Pfam" id="PF14417">
    <property type="entry name" value="MEDS"/>
    <property type="match status" value="1"/>
</dbReference>
<dbReference type="PRINTS" id="PR00344">
    <property type="entry name" value="BCTRLSENSOR"/>
</dbReference>
<dbReference type="InterPro" id="IPR004358">
    <property type="entry name" value="Sig_transdc_His_kin-like_C"/>
</dbReference>
<accession>A0ABQ0JY30</accession>
<dbReference type="InterPro" id="IPR000700">
    <property type="entry name" value="PAS-assoc_C"/>
</dbReference>
<evidence type="ECO:0000256" key="3">
    <source>
        <dbReference type="ARBA" id="ARBA00022553"/>
    </source>
</evidence>